<dbReference type="InterPro" id="IPR019855">
    <property type="entry name" value="CRISPR-assoc_Cas1_NMENI"/>
</dbReference>
<dbReference type="PANTHER" id="PTHR34353:SF2">
    <property type="entry name" value="CRISPR-ASSOCIATED ENDONUCLEASE CAS1 1"/>
    <property type="match status" value="1"/>
</dbReference>
<comment type="similarity">
    <text evidence="10">Belongs to the CRISPR-associated endonuclease Cas1 family.</text>
</comment>
<evidence type="ECO:0000256" key="4">
    <source>
        <dbReference type="ARBA" id="ARBA00022801"/>
    </source>
</evidence>
<keyword evidence="3 10" id="KW-0255">Endonuclease</keyword>
<proteinExistence type="inferred from homology"/>
<dbReference type="InterPro" id="IPR042211">
    <property type="entry name" value="CRISPR-assoc_Cas1_N"/>
</dbReference>
<evidence type="ECO:0000256" key="9">
    <source>
        <dbReference type="ARBA" id="ARBA00038592"/>
    </source>
</evidence>
<keyword evidence="6 10" id="KW-0051">Antiviral defense</keyword>
<dbReference type="NCBIfam" id="TIGR03639">
    <property type="entry name" value="cas1_NMENI"/>
    <property type="match status" value="1"/>
</dbReference>
<keyword evidence="1 10" id="KW-0540">Nuclease</keyword>
<dbReference type="GO" id="GO:0004519">
    <property type="term" value="F:endonuclease activity"/>
    <property type="evidence" value="ECO:0007669"/>
    <property type="project" value="UniProtKB-KW"/>
</dbReference>
<evidence type="ECO:0000256" key="2">
    <source>
        <dbReference type="ARBA" id="ARBA00022723"/>
    </source>
</evidence>
<dbReference type="PANTHER" id="PTHR34353">
    <property type="entry name" value="CRISPR-ASSOCIATED ENDONUCLEASE CAS1 1"/>
    <property type="match status" value="1"/>
</dbReference>
<evidence type="ECO:0000256" key="5">
    <source>
        <dbReference type="ARBA" id="ARBA00022842"/>
    </source>
</evidence>
<feature type="binding site" evidence="10">
    <location>
        <position position="203"/>
    </location>
    <ligand>
        <name>Mn(2+)</name>
        <dbReference type="ChEBI" id="CHEBI:29035"/>
    </ligand>
</feature>
<feature type="binding site" evidence="10">
    <location>
        <position position="218"/>
    </location>
    <ligand>
        <name>Mn(2+)</name>
        <dbReference type="ChEBI" id="CHEBI:29035"/>
    </ligand>
</feature>
<dbReference type="Gene3D" id="1.20.120.920">
    <property type="entry name" value="CRISPR-associated endonuclease Cas1, C-terminal domain"/>
    <property type="match status" value="1"/>
</dbReference>
<evidence type="ECO:0000256" key="7">
    <source>
        <dbReference type="ARBA" id="ARBA00023125"/>
    </source>
</evidence>
<reference evidence="11 12" key="1">
    <citation type="submission" date="2020-06" db="EMBL/GenBank/DDBJ databases">
        <title>Limosilactobacillus sp. nov.</title>
        <authorList>
            <person name="Ksiezarek M."/>
            <person name="Goncalves Ribeiro T."/>
            <person name="Rocha J."/>
            <person name="Grosso F."/>
            <person name="Peixe L."/>
        </authorList>
    </citation>
    <scope>NUCLEOTIDE SEQUENCE [LARGE SCALE GENOMIC DNA]</scope>
    <source>
        <strain evidence="12">c9Ua_26_M</strain>
    </source>
</reference>
<comment type="function">
    <text evidence="10">CRISPR (clustered regularly interspaced short palindromic repeat), is an adaptive immune system that provides protection against mobile genetic elements (viruses, transposable elements and conjugative plasmids). CRISPR clusters contain spacers, sequences complementary to antecedent mobile elements, and target invading nucleic acids. CRISPR clusters are transcribed and processed into CRISPR RNA (crRNA). Acts as a dsDNA endonuclease. Involved in the integration of spacer DNA into the CRISPR cassette.</text>
</comment>
<gene>
    <name evidence="10 11" type="primary">cas1</name>
    <name evidence="11" type="ORF">HUK45_05135</name>
</gene>
<keyword evidence="8 10" id="KW-0464">Manganese</keyword>
<dbReference type="EMBL" id="JABUXR010000008">
    <property type="protein sequence ID" value="MBD8085632.1"/>
    <property type="molecule type" value="Genomic_DNA"/>
</dbReference>
<dbReference type="InterPro" id="IPR002729">
    <property type="entry name" value="CRISPR-assoc_Cas1"/>
</dbReference>
<feature type="binding site" evidence="10">
    <location>
        <position position="146"/>
    </location>
    <ligand>
        <name>Mn(2+)</name>
        <dbReference type="ChEBI" id="CHEBI:29035"/>
    </ligand>
</feature>
<evidence type="ECO:0000313" key="12">
    <source>
        <dbReference type="Proteomes" id="UP000645007"/>
    </source>
</evidence>
<evidence type="ECO:0000313" key="11">
    <source>
        <dbReference type="EMBL" id="MBD8085632.1"/>
    </source>
</evidence>
<keyword evidence="2 10" id="KW-0479">Metal-binding</keyword>
<dbReference type="InterPro" id="IPR042206">
    <property type="entry name" value="CRISPR-assoc_Cas1_C"/>
</dbReference>
<dbReference type="NCBIfam" id="TIGR00287">
    <property type="entry name" value="cas1"/>
    <property type="match status" value="1"/>
</dbReference>
<evidence type="ECO:0000256" key="6">
    <source>
        <dbReference type="ARBA" id="ARBA00023118"/>
    </source>
</evidence>
<dbReference type="InterPro" id="IPR050646">
    <property type="entry name" value="Cas1"/>
</dbReference>
<comment type="caution">
    <text evidence="11">The sequence shown here is derived from an EMBL/GenBank/DDBJ whole genome shotgun (WGS) entry which is preliminary data.</text>
</comment>
<dbReference type="RefSeq" id="WP_191911469.1">
    <property type="nucleotide sequence ID" value="NZ_JABUXR010000008.1"/>
</dbReference>
<keyword evidence="4 10" id="KW-0378">Hydrolase</keyword>
<accession>A0ABR8ZK79</accession>
<evidence type="ECO:0000256" key="3">
    <source>
        <dbReference type="ARBA" id="ARBA00022759"/>
    </source>
</evidence>
<protein>
    <recommendedName>
        <fullName evidence="10">CRISPR-associated endonuclease Cas1</fullName>
        <ecNumber evidence="10">3.1.-.-</ecNumber>
    </recommendedName>
</protein>
<dbReference type="Gene3D" id="3.100.10.20">
    <property type="entry name" value="CRISPR-associated endonuclease Cas1, N-terminal domain"/>
    <property type="match status" value="1"/>
</dbReference>
<comment type="subunit">
    <text evidence="9 10">Homodimer, forms a heterotetramer with a Cas2 homodimer.</text>
</comment>
<organism evidence="11 12">
    <name type="scientific">Limosilactobacillus urinaemulieris</name>
    <dbReference type="NCBI Taxonomy" id="2742600"/>
    <lineage>
        <taxon>Bacteria</taxon>
        <taxon>Bacillati</taxon>
        <taxon>Bacillota</taxon>
        <taxon>Bacilli</taxon>
        <taxon>Lactobacillales</taxon>
        <taxon>Lactobacillaceae</taxon>
        <taxon>Limosilactobacillus</taxon>
    </lineage>
</organism>
<sequence length="302" mass="34677">MGWRSVIISQHAKLSYSSNLMVVQTRDGISQVPIEDIQLLLISTTQAVITTALISELADQNTKIIFVDKNMQPSCEINNYYPNNRTIDLLETQFSWSQEVRELLWTKIIYQKIKNQIQVLEIYGHPVKEFENELDKLEINDLTNREATVARKYFPLLFENKKFSRRTGTAVNAALNYGYSILLSIVNREIVEKGYLTTLGIHHRSNENQFNLGSDLMEPFRPVIDYWVANQNFTELTPDVKYGLVDALNIEITYCGKKTLLRNALSKYVGDCLNYLSGITKVINLETELNHEVPNNALINHV</sequence>
<keyword evidence="12" id="KW-1185">Reference proteome</keyword>
<dbReference type="Proteomes" id="UP000645007">
    <property type="component" value="Unassembled WGS sequence"/>
</dbReference>
<name>A0ABR8ZK79_9LACO</name>
<evidence type="ECO:0000256" key="8">
    <source>
        <dbReference type="ARBA" id="ARBA00023211"/>
    </source>
</evidence>
<keyword evidence="5 10" id="KW-0460">Magnesium</keyword>
<comment type="cofactor">
    <cofactor evidence="10">
        <name>Mg(2+)</name>
        <dbReference type="ChEBI" id="CHEBI:18420"/>
    </cofactor>
    <cofactor evidence="10">
        <name>Mn(2+)</name>
        <dbReference type="ChEBI" id="CHEBI:29035"/>
    </cofactor>
</comment>
<evidence type="ECO:0000256" key="10">
    <source>
        <dbReference type="HAMAP-Rule" id="MF_01470"/>
    </source>
</evidence>
<dbReference type="EC" id="3.1.-.-" evidence="10"/>
<keyword evidence="7 10" id="KW-0238">DNA-binding</keyword>
<dbReference type="Pfam" id="PF01867">
    <property type="entry name" value="Cas_Cas1"/>
    <property type="match status" value="1"/>
</dbReference>
<dbReference type="HAMAP" id="MF_01470">
    <property type="entry name" value="Cas1"/>
    <property type="match status" value="1"/>
</dbReference>
<evidence type="ECO:0000256" key="1">
    <source>
        <dbReference type="ARBA" id="ARBA00022722"/>
    </source>
</evidence>